<dbReference type="Pfam" id="PF09822">
    <property type="entry name" value="ABC_transp_aux"/>
    <property type="match status" value="1"/>
</dbReference>
<dbReference type="PATRIC" id="fig|1300342.3.peg.3355"/>
<keyword evidence="1" id="KW-1133">Transmembrane helix</keyword>
<keyword evidence="1" id="KW-0812">Transmembrane</keyword>
<dbReference type="Gene3D" id="3.40.50.880">
    <property type="match status" value="1"/>
</dbReference>
<dbReference type="AlphaFoldDB" id="A0A160DZ20"/>
<dbReference type="OrthoDB" id="8530910at2"/>
<dbReference type="InterPro" id="IPR029062">
    <property type="entry name" value="Class_I_gatase-like"/>
</dbReference>
<protein>
    <submittedName>
        <fullName evidence="3">ABC transporter</fullName>
    </submittedName>
</protein>
<organism evidence="3 4">
    <name type="scientific">Dokdonella koreensis DS-123</name>
    <dbReference type="NCBI Taxonomy" id="1300342"/>
    <lineage>
        <taxon>Bacteria</taxon>
        <taxon>Pseudomonadati</taxon>
        <taxon>Pseudomonadota</taxon>
        <taxon>Gammaproteobacteria</taxon>
        <taxon>Lysobacterales</taxon>
        <taxon>Rhodanobacteraceae</taxon>
        <taxon>Dokdonella</taxon>
    </lineage>
</organism>
<dbReference type="KEGG" id="dko:I596_3434"/>
<feature type="domain" description="ABC-type uncharacterised transport system" evidence="2">
    <location>
        <begin position="146"/>
        <end position="377"/>
    </location>
</feature>
<gene>
    <name evidence="3" type="ORF">I596_3434</name>
</gene>
<evidence type="ECO:0000313" key="4">
    <source>
        <dbReference type="Proteomes" id="UP000076830"/>
    </source>
</evidence>
<accession>A0A160DZ20</accession>
<dbReference type="Proteomes" id="UP000076830">
    <property type="component" value="Chromosome"/>
</dbReference>
<dbReference type="RefSeq" id="WP_067650266.1">
    <property type="nucleotide sequence ID" value="NZ_CP015249.1"/>
</dbReference>
<evidence type="ECO:0000259" key="2">
    <source>
        <dbReference type="Pfam" id="PF09822"/>
    </source>
</evidence>
<evidence type="ECO:0000256" key="1">
    <source>
        <dbReference type="SAM" id="Phobius"/>
    </source>
</evidence>
<evidence type="ECO:0000313" key="3">
    <source>
        <dbReference type="EMBL" id="ANB19423.1"/>
    </source>
</evidence>
<dbReference type="STRING" id="1300342.I596_3434"/>
<sequence length="449" mass="48466">MRARLGDILFKVAIGIAAVCLGFLSTRHGFEYDLSAGARASLGPATTALLETLDAPVEVVSYARRQGGLRPVIGEFVARYQRLKPDLTLRFVDPDADPGAMRAEGIRLDGEIEIRYRERSERLKVLSENEFSNALLRLSRSGERIVAFLEGAGERQPLGQANADLGQFVLALQEQGMRPVGLPLASSGQVPRNTDLLVIANPRVALPPAAVTELIDYVERGGNLLWLAEPDERGGLDALAEALSLRVLPGTVVDGGGAAFGLDDPTFVAVSQYPPHAITQGFVLTTLFPQAVALAQVSPPRWDIAPLLRSSLQSWNETGHIPQAGEAAGNVRHDAEAGEITGPLDLGFALRRNSPDPERSEQRVVVIGDGDFLSNTFLGNAGNREFGVRLFNWLVHDDSLVEVPDRSAPDRELTLSQTTLNLLGFAFLVGLPALLAACGGVIAWRRRRR</sequence>
<feature type="transmembrane region" description="Helical" evidence="1">
    <location>
        <begin position="422"/>
        <end position="444"/>
    </location>
</feature>
<dbReference type="InterPro" id="IPR019196">
    <property type="entry name" value="ABC_transp_unknown"/>
</dbReference>
<name>A0A160DZ20_9GAMM</name>
<reference evidence="3 4" key="1">
    <citation type="submission" date="2016-04" db="EMBL/GenBank/DDBJ databases">
        <title>Complete genome sequence of Dokdonella koreensis DS-123T.</title>
        <authorList>
            <person name="Kim J.F."/>
            <person name="Lee H."/>
            <person name="Kwak M.-J."/>
        </authorList>
    </citation>
    <scope>NUCLEOTIDE SEQUENCE [LARGE SCALE GENOMIC DNA]</scope>
    <source>
        <strain evidence="3 4">DS-123</strain>
    </source>
</reference>
<proteinExistence type="predicted"/>
<keyword evidence="4" id="KW-1185">Reference proteome</keyword>
<dbReference type="SUPFAM" id="SSF52317">
    <property type="entry name" value="Class I glutamine amidotransferase-like"/>
    <property type="match status" value="1"/>
</dbReference>
<keyword evidence="1" id="KW-0472">Membrane</keyword>
<dbReference type="EMBL" id="CP015249">
    <property type="protein sequence ID" value="ANB19423.1"/>
    <property type="molecule type" value="Genomic_DNA"/>
</dbReference>